<gene>
    <name evidence="1" type="ORF">EAE98_010034</name>
</gene>
<keyword evidence="2" id="KW-1185">Reference proteome</keyword>
<dbReference type="GeneID" id="62236805"/>
<name>A0ABQ7I9V6_9HELO</name>
<sequence>MMAFPWSPYGGASPFNQTLSQGRSFNTNIVTIPDGSSPSTTWLPLYNLRTAYQEDEIVNLIHEIVQDYVRLSGVSENEVVWAPTGGHHLDESLCNLLGISETAKSLIRRLPVPGPNQINQINLFESSSLRDVTTSSGLKSSREAPPRPDSAQDYILPHEVQLAIGDSESSAILLDTNENTIRVVSLAQGPEVMNPPSAILERPQDPYHYRNYWPRHAPTWLRVHLQKIKSLDTIPPGMQEYSLSYLDFEYEWMRRKIKHTLEGTYGWPSNFQQLAWDQDRERIWEETDQEFERLGRPDVLRFL</sequence>
<organism evidence="1 2">
    <name type="scientific">Botrytis deweyae</name>
    <dbReference type="NCBI Taxonomy" id="2478750"/>
    <lineage>
        <taxon>Eukaryota</taxon>
        <taxon>Fungi</taxon>
        <taxon>Dikarya</taxon>
        <taxon>Ascomycota</taxon>
        <taxon>Pezizomycotina</taxon>
        <taxon>Leotiomycetes</taxon>
        <taxon>Helotiales</taxon>
        <taxon>Sclerotiniaceae</taxon>
        <taxon>Botrytis</taxon>
    </lineage>
</organism>
<comment type="caution">
    <text evidence="1">The sequence shown here is derived from an EMBL/GenBank/DDBJ whole genome shotgun (WGS) entry which is preliminary data.</text>
</comment>
<proteinExistence type="predicted"/>
<protein>
    <submittedName>
        <fullName evidence="1">Uncharacterized protein</fullName>
    </submittedName>
</protein>
<evidence type="ECO:0000313" key="1">
    <source>
        <dbReference type="EMBL" id="KAF7917618.1"/>
    </source>
</evidence>
<reference evidence="1 2" key="1">
    <citation type="journal article" date="2020" name="Genome Biol. Evol.">
        <title>Comparative genomics of Sclerotiniaceae.</title>
        <authorList>
            <person name="Valero Jimenez C.A."/>
            <person name="Steentjes M."/>
            <person name="Scholten O.E."/>
            <person name="Van Kan J.A.L."/>
        </authorList>
    </citation>
    <scope>NUCLEOTIDE SEQUENCE [LARGE SCALE GENOMIC DNA]</scope>
    <source>
        <strain evidence="1 2">B1</strain>
    </source>
</reference>
<dbReference type="EMBL" id="RCSX01000033">
    <property type="protein sequence ID" value="KAF7917618.1"/>
    <property type="molecule type" value="Genomic_DNA"/>
</dbReference>
<accession>A0ABQ7I9V6</accession>
<evidence type="ECO:0000313" key="2">
    <source>
        <dbReference type="Proteomes" id="UP000783213"/>
    </source>
</evidence>
<dbReference type="Proteomes" id="UP000783213">
    <property type="component" value="Unassembled WGS sequence"/>
</dbReference>
<dbReference type="RefSeq" id="XP_038805881.1">
    <property type="nucleotide sequence ID" value="XM_038957655.1"/>
</dbReference>